<evidence type="ECO:0000256" key="3">
    <source>
        <dbReference type="ARBA" id="ARBA00022833"/>
    </source>
</evidence>
<organism evidence="7 8">
    <name type="scientific">Symbiodinium natans</name>
    <dbReference type="NCBI Taxonomy" id="878477"/>
    <lineage>
        <taxon>Eukaryota</taxon>
        <taxon>Sar</taxon>
        <taxon>Alveolata</taxon>
        <taxon>Dinophyceae</taxon>
        <taxon>Suessiales</taxon>
        <taxon>Symbiodiniaceae</taxon>
        <taxon>Symbiodinium</taxon>
    </lineage>
</organism>
<dbReference type="SMART" id="SM00184">
    <property type="entry name" value="RING"/>
    <property type="match status" value="1"/>
</dbReference>
<evidence type="ECO:0000259" key="6">
    <source>
        <dbReference type="PROSITE" id="PS50879"/>
    </source>
</evidence>
<evidence type="ECO:0000256" key="2">
    <source>
        <dbReference type="ARBA" id="ARBA00022771"/>
    </source>
</evidence>
<dbReference type="GO" id="GO:0004523">
    <property type="term" value="F:RNA-DNA hybrid ribonuclease activity"/>
    <property type="evidence" value="ECO:0007669"/>
    <property type="project" value="InterPro"/>
</dbReference>
<keyword evidence="3" id="KW-0862">Zinc</keyword>
<gene>
    <name evidence="7" type="primary">RNF150</name>
    <name evidence="7" type="ORF">SNAT2548_LOCUS2575</name>
</gene>
<dbReference type="Proteomes" id="UP000604046">
    <property type="component" value="Unassembled WGS sequence"/>
</dbReference>
<dbReference type="InterPro" id="IPR001841">
    <property type="entry name" value="Znf_RING"/>
</dbReference>
<comment type="caution">
    <text evidence="7">The sequence shown here is derived from an EMBL/GenBank/DDBJ whole genome shotgun (WGS) entry which is preliminary data.</text>
</comment>
<dbReference type="InterPro" id="IPR013083">
    <property type="entry name" value="Znf_RING/FYVE/PHD"/>
</dbReference>
<dbReference type="EMBL" id="CAJNDS010000154">
    <property type="protein sequence ID" value="CAE6971218.1"/>
    <property type="molecule type" value="Genomic_DNA"/>
</dbReference>
<sequence length="1464" mass="159433">MHLHRALGKSLQLSHVQGHSGHAWNDAADFIAKAALHDDQGQTCIDSLSSLLQPKLLPWLWTLPVSAGDLPTAWDLVAGTGLVNVSATQRSDCAFPTGKSHYSKPVAGKLSFLSFNVCSLRDPGSTRKEAGMYIPALQELLAKQLLHDDFGLVALQETRLPSSSSYTSGAFYVINSACDEQGQGGCALWFRVDEPLLGSGKPVTPSQVTLLFSSPRLLVCRLTMQGATFLCVCAHAPHSKRPEKERLDWWDLFVKVLGKVCKSGDILLIAADANARLGASHTGVSGSFGAEPLNANGEAWLELLEQFGMCLPATFSHTGPSATWRSPQGFEARLDYIAIPQALSASVEESATLLQYDALTNQDDHRAVSCRLRLQLPGKATHRPKSVRWQLPEEWAEPWSASVACMTRPRWDLSTDQHASALRQGLQDRMAHFHYQAPPTPRRPYVTPEILDLLKERNALRKRLRELRSGGDNVEQSPLLAQFRTLARALRRKLKAAKVSYLTSLAVEFEHKASFRDSKALYRALQPLRAGPGAPSRVRPATQVLTKDGLPCADAGEIADLWSFHFARSEGGKVCTAAELVSDHVSSLQPLAQSAALDFLPTLTEWEGLLRALPRGKAPGPDGLSSSHVRAATAAMARLTYGLTLKVACGAPEPLAWRGGKALPLFKGKGQGTKPGEYRSILVSEVLGKRWHAWLRSSLLATFRERAAPLQCGVTGGHSTGLLSLFLRSFQAQAQSRGFSWGILFVDLRSAFYSVLRQFVTGADCSLDSFQALCGRLGIGVEQFEAIVAALGAVDAKVLDSLQPVLGARVKDVLQSTWFQVQGSEKVVATQAGSRPGDPLADILFGLSVAGAVKQLNETMRDAGLLPSFNTAGVLPGVEPGTSWLEASCMWHDDLAVPFVVDTPAALQGAIAFVARLAHDTFASRGLSVNYDNGKTECVCRAVGKGSRVVTLALKDKPNPTVSFLPDIGTMQQVKIVPEYCHLGSLVAEDCSLLPDIRRRLLLAAASAKPLAKSVFSNPNVPLAVRRVLFRGLVLGRALHGVGAWAGLQVQEMRAWHAGIMRLYRLLLPVKNTASDPWLSDVEVCKQCGLPPPCRLLSLERLRLFGQLHRTTSGPIAAAIEAVAGEPRCWLSDVLDDYSWLCSLRLAPTSVLPKPLPQEVCAFVNQNATVLNRCLSKAGSRAAEAPQPSDLPPARQESQSITCFLCQQTCKGRQGLAAHLALSHHIQARAGWYAVGSSCQACGLNFRTRTRLLRHWRKGKPACMKWVSQHCEAVSDTARAELDRAESLRLRRTKGRGPEDSLPIFAEVGPPPIVLGARETPRVFLDDVMTGSALDVFTMERLREITTERLRMMQEGAPLGSLAPWAYRGLSPEELLTVRTVWRVSRESELCADFDCCAICLDGRSDDNCELIALPCEHVFCADCVCTWLARNATCVLCKKDMRPAVAKLRRWHRTPDTDDGANA</sequence>
<dbReference type="InterPro" id="IPR002156">
    <property type="entry name" value="RNaseH_domain"/>
</dbReference>
<dbReference type="Gene3D" id="3.30.420.10">
    <property type="entry name" value="Ribonuclease H-like superfamily/Ribonuclease H"/>
    <property type="match status" value="1"/>
</dbReference>
<dbReference type="Gene3D" id="3.30.40.10">
    <property type="entry name" value="Zinc/RING finger domain, C3HC4 (zinc finger)"/>
    <property type="match status" value="1"/>
</dbReference>
<dbReference type="SUPFAM" id="SSF57850">
    <property type="entry name" value="RING/U-box"/>
    <property type="match status" value="1"/>
</dbReference>
<dbReference type="InterPro" id="IPR017907">
    <property type="entry name" value="Znf_RING_CS"/>
</dbReference>
<keyword evidence="8" id="KW-1185">Reference proteome</keyword>
<keyword evidence="2 4" id="KW-0863">Zinc-finger</keyword>
<dbReference type="PROSITE" id="PS50879">
    <property type="entry name" value="RNASE_H_1"/>
    <property type="match status" value="1"/>
</dbReference>
<dbReference type="Pfam" id="PF13639">
    <property type="entry name" value="zf-RING_2"/>
    <property type="match status" value="1"/>
</dbReference>
<feature type="domain" description="RING-type" evidence="5">
    <location>
        <begin position="1397"/>
        <end position="1439"/>
    </location>
</feature>
<feature type="domain" description="RNase H type-1" evidence="6">
    <location>
        <begin position="1"/>
        <end position="37"/>
    </location>
</feature>
<evidence type="ECO:0000259" key="5">
    <source>
        <dbReference type="PROSITE" id="PS50089"/>
    </source>
</evidence>
<reference evidence="7" key="1">
    <citation type="submission" date="2021-02" db="EMBL/GenBank/DDBJ databases">
        <authorList>
            <person name="Dougan E. K."/>
            <person name="Rhodes N."/>
            <person name="Thang M."/>
            <person name="Chan C."/>
        </authorList>
    </citation>
    <scope>NUCLEOTIDE SEQUENCE</scope>
</reference>
<dbReference type="InterPro" id="IPR036691">
    <property type="entry name" value="Endo/exonu/phosph_ase_sf"/>
</dbReference>
<dbReference type="GO" id="GO:0003676">
    <property type="term" value="F:nucleic acid binding"/>
    <property type="evidence" value="ECO:0007669"/>
    <property type="project" value="InterPro"/>
</dbReference>
<evidence type="ECO:0000256" key="1">
    <source>
        <dbReference type="ARBA" id="ARBA00022723"/>
    </source>
</evidence>
<dbReference type="PROSITE" id="PS50089">
    <property type="entry name" value="ZF_RING_2"/>
    <property type="match status" value="1"/>
</dbReference>
<name>A0A812I316_9DINO</name>
<protein>
    <submittedName>
        <fullName evidence="7">RNF150 protein</fullName>
    </submittedName>
</protein>
<dbReference type="SUPFAM" id="SSF56219">
    <property type="entry name" value="DNase I-like"/>
    <property type="match status" value="1"/>
</dbReference>
<dbReference type="OrthoDB" id="412097at2759"/>
<dbReference type="Gene3D" id="3.30.160.60">
    <property type="entry name" value="Classic Zinc Finger"/>
    <property type="match status" value="1"/>
</dbReference>
<dbReference type="Gene3D" id="3.60.10.10">
    <property type="entry name" value="Endonuclease/exonuclease/phosphatase"/>
    <property type="match status" value="1"/>
</dbReference>
<accession>A0A812I316</accession>
<dbReference type="GO" id="GO:0008270">
    <property type="term" value="F:zinc ion binding"/>
    <property type="evidence" value="ECO:0007669"/>
    <property type="project" value="UniProtKB-KW"/>
</dbReference>
<dbReference type="InterPro" id="IPR036397">
    <property type="entry name" value="RNaseH_sf"/>
</dbReference>
<evidence type="ECO:0000313" key="8">
    <source>
        <dbReference type="Proteomes" id="UP000604046"/>
    </source>
</evidence>
<dbReference type="PROSITE" id="PS00518">
    <property type="entry name" value="ZF_RING_1"/>
    <property type="match status" value="1"/>
</dbReference>
<evidence type="ECO:0000256" key="4">
    <source>
        <dbReference type="PROSITE-ProRule" id="PRU00175"/>
    </source>
</evidence>
<evidence type="ECO:0000313" key="7">
    <source>
        <dbReference type="EMBL" id="CAE6971218.1"/>
    </source>
</evidence>
<proteinExistence type="predicted"/>
<keyword evidence="1" id="KW-0479">Metal-binding</keyword>